<dbReference type="PROSITE" id="PS51017">
    <property type="entry name" value="CCT"/>
    <property type="match status" value="1"/>
</dbReference>
<organism evidence="5 6">
    <name type="scientific">Datura stramonium</name>
    <name type="common">Jimsonweed</name>
    <name type="synonym">Common thornapple</name>
    <dbReference type="NCBI Taxonomy" id="4076"/>
    <lineage>
        <taxon>Eukaryota</taxon>
        <taxon>Viridiplantae</taxon>
        <taxon>Streptophyta</taxon>
        <taxon>Embryophyta</taxon>
        <taxon>Tracheophyta</taxon>
        <taxon>Spermatophyta</taxon>
        <taxon>Magnoliopsida</taxon>
        <taxon>eudicotyledons</taxon>
        <taxon>Gunneridae</taxon>
        <taxon>Pentapetalae</taxon>
        <taxon>asterids</taxon>
        <taxon>lamiids</taxon>
        <taxon>Solanales</taxon>
        <taxon>Solanaceae</taxon>
        <taxon>Solanoideae</taxon>
        <taxon>Datureae</taxon>
        <taxon>Datura</taxon>
    </lineage>
</organism>
<evidence type="ECO:0000313" key="5">
    <source>
        <dbReference type="EMBL" id="MCD9559074.1"/>
    </source>
</evidence>
<evidence type="ECO:0000259" key="4">
    <source>
        <dbReference type="PROSITE" id="PS51017"/>
    </source>
</evidence>
<dbReference type="Pfam" id="PF06203">
    <property type="entry name" value="CCT"/>
    <property type="match status" value="1"/>
</dbReference>
<keyword evidence="6" id="KW-1185">Reference proteome</keyword>
<evidence type="ECO:0000256" key="1">
    <source>
        <dbReference type="ARBA" id="ARBA00004123"/>
    </source>
</evidence>
<gene>
    <name evidence="5" type="ORF">HAX54_016804</name>
</gene>
<evidence type="ECO:0000256" key="3">
    <source>
        <dbReference type="PROSITE-ProRule" id="PRU00357"/>
    </source>
</evidence>
<dbReference type="Proteomes" id="UP000823775">
    <property type="component" value="Unassembled WGS sequence"/>
</dbReference>
<accession>A0ABS8UJM3</accession>
<evidence type="ECO:0000256" key="2">
    <source>
        <dbReference type="ARBA" id="ARBA00023242"/>
    </source>
</evidence>
<reference evidence="5 6" key="1">
    <citation type="journal article" date="2021" name="BMC Genomics">
        <title>Datura genome reveals duplications of psychoactive alkaloid biosynthetic genes and high mutation rate following tissue culture.</title>
        <authorList>
            <person name="Rajewski A."/>
            <person name="Carter-House D."/>
            <person name="Stajich J."/>
            <person name="Litt A."/>
        </authorList>
    </citation>
    <scope>NUCLEOTIDE SEQUENCE [LARGE SCALE GENOMIC DNA]</scope>
    <source>
        <strain evidence="5">AR-01</strain>
    </source>
</reference>
<dbReference type="EMBL" id="JACEIK010002092">
    <property type="protein sequence ID" value="MCD9559074.1"/>
    <property type="molecule type" value="Genomic_DNA"/>
</dbReference>
<comment type="subcellular location">
    <subcellularLocation>
        <location evidence="1 3">Nucleus</location>
    </subcellularLocation>
</comment>
<comment type="caution">
    <text evidence="5">The sequence shown here is derived from an EMBL/GenBank/DDBJ whole genome shotgun (WGS) entry which is preliminary data.</text>
</comment>
<keyword evidence="2 3" id="KW-0539">Nucleus</keyword>
<dbReference type="InterPro" id="IPR045281">
    <property type="entry name" value="CONSTANS-like"/>
</dbReference>
<name>A0ABS8UJM3_DATST</name>
<sequence>MSSPLSDQILNFCESEFFPNVQNSEVASSSNCCSYEEQSSYSNNLEMNKFNNTIEKNEETNITTVTSNVISPSRINNNDDDDDDNNNIININNNDLSIIFDPQEDQIENDISASIEFTQDANFSIPHHLLQSQQDLFDINSLDDQHIEMTTDHVSDGSLQGHHQYPPDQPPIVPLMGPPLGHFYEDDSLSSVPSYMRIPTSSSPSCPLLDPTLANYLPLNSNTTMPNAECSAILAAAAAATTPGGGLFFGTEFPPVQELDFQGDSGRLFCPDALPRVYNCSNDLQALSNDSQHLVSAAGCSNPLASDITSLEDTTHKAVKCTPEERREKIHRYMKKRNERNFSKKIKSDYGSKILQYACRKTLADSRPRVRGRFAKNDEFGEASTKTNSCGTPEDVTNEDVKLNFTYHQQDPNMINSSGHDQNNVNVTHNGRIFTSNCHSSSSPYDICPPLYCTDGQLH</sequence>
<dbReference type="PANTHER" id="PTHR31319:SF110">
    <property type="entry name" value="CCT MOTIF FAMILY PROTEIN"/>
    <property type="match status" value="1"/>
</dbReference>
<evidence type="ECO:0000313" key="6">
    <source>
        <dbReference type="Proteomes" id="UP000823775"/>
    </source>
</evidence>
<proteinExistence type="predicted"/>
<protein>
    <recommendedName>
        <fullName evidence="4">CCT domain-containing protein</fullName>
    </recommendedName>
</protein>
<feature type="domain" description="CCT" evidence="4">
    <location>
        <begin position="335"/>
        <end position="377"/>
    </location>
</feature>
<dbReference type="PANTHER" id="PTHR31319">
    <property type="entry name" value="ZINC FINGER PROTEIN CONSTANS-LIKE 4"/>
    <property type="match status" value="1"/>
</dbReference>
<dbReference type="InterPro" id="IPR010402">
    <property type="entry name" value="CCT_domain"/>
</dbReference>